<sequence>MEKQALWQAYNLQQERIKHIPKWDKVALAGANMALQAYRKQLKEA</sequence>
<accession>A0A8S5Q1K2</accession>
<evidence type="ECO:0000313" key="1">
    <source>
        <dbReference type="EMBL" id="DAE12864.1"/>
    </source>
</evidence>
<name>A0A8S5Q1K2_9CAUD</name>
<proteinExistence type="predicted"/>
<organism evidence="1">
    <name type="scientific">Siphoviridae sp. ctcC24</name>
    <dbReference type="NCBI Taxonomy" id="2825570"/>
    <lineage>
        <taxon>Viruses</taxon>
        <taxon>Duplodnaviria</taxon>
        <taxon>Heunggongvirae</taxon>
        <taxon>Uroviricota</taxon>
        <taxon>Caudoviricetes</taxon>
    </lineage>
</organism>
<protein>
    <submittedName>
        <fullName evidence="1">Uncharacterized protein</fullName>
    </submittedName>
</protein>
<dbReference type="EMBL" id="BK015559">
    <property type="protein sequence ID" value="DAE12864.1"/>
    <property type="molecule type" value="Genomic_DNA"/>
</dbReference>
<reference evidence="1" key="1">
    <citation type="journal article" date="2021" name="Proc. Natl. Acad. Sci. U.S.A.">
        <title>A Catalog of Tens of Thousands of Viruses from Human Metagenomes Reveals Hidden Associations with Chronic Diseases.</title>
        <authorList>
            <person name="Tisza M.J."/>
            <person name="Buck C.B."/>
        </authorList>
    </citation>
    <scope>NUCLEOTIDE SEQUENCE</scope>
    <source>
        <strain evidence="1">Ctcc24</strain>
    </source>
</reference>